<feature type="transmembrane region" description="Helical" evidence="1">
    <location>
        <begin position="189"/>
        <end position="206"/>
    </location>
</feature>
<dbReference type="EMBL" id="AP026800">
    <property type="protein sequence ID" value="BDR54293.1"/>
    <property type="molecule type" value="Genomic_DNA"/>
</dbReference>
<feature type="transmembrane region" description="Helical" evidence="1">
    <location>
        <begin position="161"/>
        <end position="182"/>
    </location>
</feature>
<feature type="transmembrane region" description="Helical" evidence="1">
    <location>
        <begin position="21"/>
        <end position="40"/>
    </location>
</feature>
<evidence type="ECO:0000256" key="1">
    <source>
        <dbReference type="SAM" id="Phobius"/>
    </source>
</evidence>
<evidence type="ECO:0000313" key="2">
    <source>
        <dbReference type="EMBL" id="BDR54293.1"/>
    </source>
</evidence>
<feature type="transmembrane region" description="Helical" evidence="1">
    <location>
        <begin position="362"/>
        <end position="395"/>
    </location>
</feature>
<reference evidence="2 3" key="1">
    <citation type="journal article" date="2023" name="Microbiol. Spectr.">
        <title>Symbiosis of Carpenter Bees with Uncharacterized Lactic Acid Bacteria Showing NAD Auxotrophy.</title>
        <authorList>
            <person name="Kawasaki S."/>
            <person name="Ozawa K."/>
            <person name="Mori T."/>
            <person name="Yamamoto A."/>
            <person name="Ito M."/>
            <person name="Ohkuma M."/>
            <person name="Sakamoto M."/>
            <person name="Matsutani M."/>
        </authorList>
    </citation>
    <scope>NUCLEOTIDE SEQUENCE [LARGE SCALE GENOMIC DNA]</scope>
    <source>
        <strain evidence="2 3">KimH</strain>
    </source>
</reference>
<evidence type="ECO:0008006" key="4">
    <source>
        <dbReference type="Google" id="ProtNLM"/>
    </source>
</evidence>
<keyword evidence="1" id="KW-0812">Transmembrane</keyword>
<proteinExistence type="predicted"/>
<feature type="transmembrane region" description="Helical" evidence="1">
    <location>
        <begin position="212"/>
        <end position="230"/>
    </location>
</feature>
<organism evidence="2 3">
    <name type="scientific">Bombiscardovia apis</name>
    <dbReference type="NCBI Taxonomy" id="2932182"/>
    <lineage>
        <taxon>Bacteria</taxon>
        <taxon>Bacillati</taxon>
        <taxon>Actinomycetota</taxon>
        <taxon>Actinomycetes</taxon>
        <taxon>Bifidobacteriales</taxon>
        <taxon>Bifidobacteriaceae</taxon>
        <taxon>Bombiscardovia</taxon>
    </lineage>
</organism>
<feature type="transmembrane region" description="Helical" evidence="1">
    <location>
        <begin position="46"/>
        <end position="66"/>
    </location>
</feature>
<dbReference type="RefSeq" id="WP_317643305.1">
    <property type="nucleotide sequence ID" value="NZ_AP026800.1"/>
</dbReference>
<name>A0ABN6SF34_9BIFI</name>
<dbReference type="Proteomes" id="UP001321748">
    <property type="component" value="Chromosome"/>
</dbReference>
<evidence type="ECO:0000313" key="3">
    <source>
        <dbReference type="Proteomes" id="UP001321748"/>
    </source>
</evidence>
<sequence length="426" mass="48170">MEQLSYRQQFTNDRLFVSNNTCFYAAVAYYMVLKILDYSFYASVPFISFIDGDIRLAVVCIGLIVVNEWINRQSRYDLKTLAVFAVLLILSVIVLVKSGKPVPLTLLAFIFGARNVDLNKVLRICLYTSLGMLAFIVLSSLIGVIPNYVDEAPNRNRQFLGFLYALYAPQIVFNCTLIYLIVRRNAVKFLPVLGFIVLALGCYFATDSRSLVVLTCLVALLGYCYSRWAAGLARSRVSRFTHAFFSWLTFPVALIASFVFPLIITNHFSIVTYVINKALGSRMSLSQKAIDTYGISIFGNDIEWSGAGLSAKGMSNGLNQYNYVDSTFVKACLDYGIVFVIAMVVTYTLLMVRESRHRQYVVVLVLFILAIHAFFDNLFLILCFNSLWFCAVYLVRDLRNYRRAPSAGRHVDADLELSKKSRSLVF</sequence>
<keyword evidence="1" id="KW-1133">Transmembrane helix</keyword>
<feature type="transmembrane region" description="Helical" evidence="1">
    <location>
        <begin position="242"/>
        <end position="264"/>
    </location>
</feature>
<accession>A0ABN6SF34</accession>
<feature type="transmembrane region" description="Helical" evidence="1">
    <location>
        <begin position="78"/>
        <end position="96"/>
    </location>
</feature>
<gene>
    <name evidence="2" type="ORF">KIMH_04040</name>
</gene>
<protein>
    <recommendedName>
        <fullName evidence="4">Polymerase</fullName>
    </recommendedName>
</protein>
<feature type="transmembrane region" description="Helical" evidence="1">
    <location>
        <begin position="328"/>
        <end position="350"/>
    </location>
</feature>
<keyword evidence="3" id="KW-1185">Reference proteome</keyword>
<feature type="transmembrane region" description="Helical" evidence="1">
    <location>
        <begin position="130"/>
        <end position="149"/>
    </location>
</feature>
<feature type="transmembrane region" description="Helical" evidence="1">
    <location>
        <begin position="102"/>
        <end position="118"/>
    </location>
</feature>
<keyword evidence="1" id="KW-0472">Membrane</keyword>